<dbReference type="InterPro" id="IPR037914">
    <property type="entry name" value="SpoVT-AbrB_sf"/>
</dbReference>
<dbReference type="GO" id="GO:0097351">
    <property type="term" value="F:toxin sequestering activity"/>
    <property type="evidence" value="ECO:0007669"/>
    <property type="project" value="InterPro"/>
</dbReference>
<sequence>MDIQLKKWGNSLGLRIPHQLTKNFGWDENSTLEIEEMQDALIIRKKTNSVTLEQLLASIPPDFTYPDDVQNFTHSAAIGQEIL</sequence>
<dbReference type="GO" id="GO:0003677">
    <property type="term" value="F:DNA binding"/>
    <property type="evidence" value="ECO:0007669"/>
    <property type="project" value="UniProtKB-KW"/>
</dbReference>
<dbReference type="KEGG" id="wna:KA717_02550"/>
<accession>A0A977KXQ0</accession>
<feature type="domain" description="SpoVT-AbrB" evidence="1">
    <location>
        <begin position="6"/>
        <end position="51"/>
    </location>
</feature>
<dbReference type="Gene3D" id="2.10.260.10">
    <property type="match status" value="1"/>
</dbReference>
<dbReference type="InterPro" id="IPR039052">
    <property type="entry name" value="Antitox_PemI-like"/>
</dbReference>
<proteinExistence type="predicted"/>
<dbReference type="PANTHER" id="PTHR40516">
    <property type="entry name" value="ANTITOXIN CHPS-RELATED"/>
    <property type="match status" value="1"/>
</dbReference>
<name>A0A977KXQ0_9CYAN</name>
<dbReference type="SMART" id="SM00966">
    <property type="entry name" value="SpoVT_AbrB"/>
    <property type="match status" value="1"/>
</dbReference>
<dbReference type="InterPro" id="IPR007159">
    <property type="entry name" value="SpoVT-AbrB_dom"/>
</dbReference>
<evidence type="ECO:0000313" key="2">
    <source>
        <dbReference type="EMBL" id="UXE61833.1"/>
    </source>
</evidence>
<reference evidence="2" key="1">
    <citation type="submission" date="2021-04" db="EMBL/GenBank/DDBJ databases">
        <title>Genome sequence of Woronichinia naegeliana from Washington state freshwater lake bloom.</title>
        <authorList>
            <person name="Dreher T.W."/>
        </authorList>
    </citation>
    <scope>NUCLEOTIDE SEQUENCE</scope>
    <source>
        <strain evidence="2">WA131</strain>
    </source>
</reference>
<keyword evidence="2" id="KW-0238">DNA-binding</keyword>
<dbReference type="SUPFAM" id="SSF89447">
    <property type="entry name" value="AbrB/MazE/MraZ-like"/>
    <property type="match status" value="1"/>
</dbReference>
<dbReference type="EMBL" id="CP073041">
    <property type="protein sequence ID" value="UXE61833.1"/>
    <property type="molecule type" value="Genomic_DNA"/>
</dbReference>
<protein>
    <submittedName>
        <fullName evidence="2">AbrB/MazE/SpoVT family DNA-binding domain-containing protein</fullName>
    </submittedName>
</protein>
<evidence type="ECO:0000259" key="1">
    <source>
        <dbReference type="SMART" id="SM00966"/>
    </source>
</evidence>
<dbReference type="AlphaFoldDB" id="A0A977KXQ0"/>
<gene>
    <name evidence="2" type="ORF">KA717_02550</name>
</gene>
<dbReference type="Pfam" id="PF04014">
    <property type="entry name" value="MazE_antitoxin"/>
    <property type="match status" value="1"/>
</dbReference>
<dbReference type="PANTHER" id="PTHR40516:SF1">
    <property type="entry name" value="ANTITOXIN CHPS-RELATED"/>
    <property type="match status" value="1"/>
</dbReference>
<dbReference type="Proteomes" id="UP001065613">
    <property type="component" value="Chromosome"/>
</dbReference>
<organism evidence="2">
    <name type="scientific">Woronichinia naegeliana WA131</name>
    <dbReference type="NCBI Taxonomy" id="2824559"/>
    <lineage>
        <taxon>Bacteria</taxon>
        <taxon>Bacillati</taxon>
        <taxon>Cyanobacteriota</taxon>
        <taxon>Cyanophyceae</taxon>
        <taxon>Synechococcales</taxon>
        <taxon>Coelosphaeriaceae</taxon>
        <taxon>Woronichinia</taxon>
    </lineage>
</organism>